<gene>
    <name evidence="1" type="ORF">E6C51_16045</name>
</gene>
<dbReference type="GO" id="GO:0008115">
    <property type="term" value="F:sarcosine oxidase activity"/>
    <property type="evidence" value="ECO:0007669"/>
    <property type="project" value="InterPro"/>
</dbReference>
<dbReference type="Pfam" id="PF04267">
    <property type="entry name" value="SoxD"/>
    <property type="match status" value="1"/>
</dbReference>
<accession>A0A4S3ZR39</accession>
<dbReference type="InterPro" id="IPR006279">
    <property type="entry name" value="SoxD"/>
</dbReference>
<keyword evidence="2" id="KW-1185">Reference proteome</keyword>
<evidence type="ECO:0000313" key="1">
    <source>
        <dbReference type="EMBL" id="THF47983.1"/>
    </source>
</evidence>
<protein>
    <submittedName>
        <fullName evidence="1">Sarcosine oxidase subunit delta</fullName>
    </submittedName>
</protein>
<proteinExistence type="predicted"/>
<evidence type="ECO:0000313" key="2">
    <source>
        <dbReference type="Proteomes" id="UP000310754"/>
    </source>
</evidence>
<reference evidence="1 2" key="1">
    <citation type="submission" date="2019-04" db="EMBL/GenBank/DDBJ databases">
        <title>Rhizobium terrae sp. nov., isolated from a paddy soil.</title>
        <authorList>
            <person name="Lin S.-Y."/>
            <person name="Hameed A."/>
            <person name="Huang H.-I."/>
            <person name="Young C.-C."/>
        </authorList>
    </citation>
    <scope>NUCLEOTIDE SEQUENCE [LARGE SCALE GENOMIC DNA]</scope>
    <source>
        <strain evidence="1 2">CC-HIH110</strain>
    </source>
</reference>
<organism evidence="1 2">
    <name type="scientific">Allorhizobium terrae</name>
    <dbReference type="NCBI Taxonomy" id="1848972"/>
    <lineage>
        <taxon>Bacteria</taxon>
        <taxon>Pseudomonadati</taxon>
        <taxon>Pseudomonadota</taxon>
        <taxon>Alphaproteobacteria</taxon>
        <taxon>Hyphomicrobiales</taxon>
        <taxon>Rhizobiaceae</taxon>
        <taxon>Rhizobium/Agrobacterium group</taxon>
        <taxon>Allorhizobium</taxon>
    </lineage>
</organism>
<dbReference type="GO" id="GO:0046653">
    <property type="term" value="P:tetrahydrofolate metabolic process"/>
    <property type="evidence" value="ECO:0007669"/>
    <property type="project" value="InterPro"/>
</dbReference>
<dbReference type="Proteomes" id="UP000310754">
    <property type="component" value="Unassembled WGS sequence"/>
</dbReference>
<dbReference type="RefSeq" id="WP_146936169.1">
    <property type="nucleotide sequence ID" value="NZ_SSOA01000010.1"/>
</dbReference>
<name>A0A4S3ZR39_9HYPH</name>
<dbReference type="EMBL" id="SSOA01000010">
    <property type="protein sequence ID" value="THF47983.1"/>
    <property type="molecule type" value="Genomic_DNA"/>
</dbReference>
<dbReference type="AlphaFoldDB" id="A0A4S3ZR39"/>
<dbReference type="InterPro" id="IPR038561">
    <property type="entry name" value="SoxD_sf"/>
</dbReference>
<sequence length="90" mass="10144">MQIFSCPFCGPRPEYEFHFGGDQGNTRPEGFDAVSAERWSDYLSFRNNPKGMAREIWMHMVCGELFAMERDTVTMAAKPGLALGPHEADV</sequence>
<dbReference type="Gene3D" id="3.30.2270.10">
    <property type="entry name" value="Folate-binding superfamily"/>
    <property type="match status" value="1"/>
</dbReference>
<comment type="caution">
    <text evidence="1">The sequence shown here is derived from an EMBL/GenBank/DDBJ whole genome shotgun (WGS) entry which is preliminary data.</text>
</comment>